<dbReference type="KEGG" id="nmk:CHR53_26540"/>
<organism evidence="1 2">
    <name type="scientific">Neobacillus mesonae</name>
    <dbReference type="NCBI Taxonomy" id="1193713"/>
    <lineage>
        <taxon>Bacteria</taxon>
        <taxon>Bacillati</taxon>
        <taxon>Bacillota</taxon>
        <taxon>Bacilli</taxon>
        <taxon>Bacillales</taxon>
        <taxon>Bacillaceae</taxon>
        <taxon>Neobacillus</taxon>
    </lineage>
</organism>
<protein>
    <recommendedName>
        <fullName evidence="3">Lipoprotein</fullName>
    </recommendedName>
</protein>
<sequence>MIKINVKMIVLMICILFISLSLMGCTKNEESSGETKIFEIANTEEVVGKKDEDVVTLRKHYMILNPPKDLTELKELVETYSKNHLVEGEMKGIEGKNRIFDLSFYRESEDLPRDWQPDESYMNTDRLEHHKNDLIAYMIWSDAEPQKEYTVYDKSKEGKVMKQLHFIEDQLVD</sequence>
<dbReference type="PROSITE" id="PS51257">
    <property type="entry name" value="PROKAR_LIPOPROTEIN"/>
    <property type="match status" value="1"/>
</dbReference>
<keyword evidence="2" id="KW-1185">Reference proteome</keyword>
<accession>A0A3T0I5A2</accession>
<name>A0A3T0I5A2_9BACI</name>
<proteinExistence type="predicted"/>
<evidence type="ECO:0008006" key="3">
    <source>
        <dbReference type="Google" id="ProtNLM"/>
    </source>
</evidence>
<dbReference type="RefSeq" id="WP_127489285.1">
    <property type="nucleotide sequence ID" value="NZ_CP022572.1"/>
</dbReference>
<evidence type="ECO:0000313" key="1">
    <source>
        <dbReference type="EMBL" id="AZU64501.1"/>
    </source>
</evidence>
<evidence type="ECO:0000313" key="2">
    <source>
        <dbReference type="Proteomes" id="UP000282892"/>
    </source>
</evidence>
<reference evidence="1 2" key="1">
    <citation type="submission" date="2017-07" db="EMBL/GenBank/DDBJ databases">
        <title>The complete genome sequence of Bacillus mesonae strain H20-5, an efficient strain improving plant abiotic stress resistance.</title>
        <authorList>
            <person name="Kim S.Y."/>
            <person name="Song H."/>
            <person name="Sang M.K."/>
            <person name="Weon H.-Y."/>
            <person name="Song J."/>
        </authorList>
    </citation>
    <scope>NUCLEOTIDE SEQUENCE [LARGE SCALE GENOMIC DNA]</scope>
    <source>
        <strain evidence="1 2">H20-5</strain>
    </source>
</reference>
<dbReference type="OrthoDB" id="2850176at2"/>
<dbReference type="Proteomes" id="UP000282892">
    <property type="component" value="Chromosome"/>
</dbReference>
<gene>
    <name evidence="1" type="ORF">CHR53_26540</name>
</gene>
<dbReference type="EMBL" id="CP022572">
    <property type="protein sequence ID" value="AZU64501.1"/>
    <property type="molecule type" value="Genomic_DNA"/>
</dbReference>
<dbReference type="AlphaFoldDB" id="A0A3T0I5A2"/>